<gene>
    <name evidence="1" type="ORF">METZ01_LOCUS449258</name>
</gene>
<dbReference type="AlphaFoldDB" id="A0A382ZLR1"/>
<accession>A0A382ZLR1</accession>
<feature type="non-terminal residue" evidence="1">
    <location>
        <position position="1"/>
    </location>
</feature>
<proteinExistence type="predicted"/>
<dbReference type="EMBL" id="UINC01184940">
    <property type="protein sequence ID" value="SVD96404.1"/>
    <property type="molecule type" value="Genomic_DNA"/>
</dbReference>
<sequence length="34" mass="3979">NGELGDQINVTLATAAYNPRQWIQLRLDYYSTFF</sequence>
<name>A0A382ZLR1_9ZZZZ</name>
<protein>
    <submittedName>
        <fullName evidence="1">Uncharacterized protein</fullName>
    </submittedName>
</protein>
<reference evidence="1" key="1">
    <citation type="submission" date="2018-05" db="EMBL/GenBank/DDBJ databases">
        <authorList>
            <person name="Lanie J.A."/>
            <person name="Ng W.-L."/>
            <person name="Kazmierczak K.M."/>
            <person name="Andrzejewski T.M."/>
            <person name="Davidsen T.M."/>
            <person name="Wayne K.J."/>
            <person name="Tettelin H."/>
            <person name="Glass J.I."/>
            <person name="Rusch D."/>
            <person name="Podicherti R."/>
            <person name="Tsui H.-C.T."/>
            <person name="Winkler M.E."/>
        </authorList>
    </citation>
    <scope>NUCLEOTIDE SEQUENCE</scope>
</reference>
<evidence type="ECO:0000313" key="1">
    <source>
        <dbReference type="EMBL" id="SVD96404.1"/>
    </source>
</evidence>
<organism evidence="1">
    <name type="scientific">marine metagenome</name>
    <dbReference type="NCBI Taxonomy" id="408172"/>
    <lineage>
        <taxon>unclassified sequences</taxon>
        <taxon>metagenomes</taxon>
        <taxon>ecological metagenomes</taxon>
    </lineage>
</organism>